<dbReference type="EMBL" id="CACTIH010000311">
    <property type="protein sequence ID" value="CAA2959228.1"/>
    <property type="molecule type" value="Genomic_DNA"/>
</dbReference>
<reference evidence="1 2" key="1">
    <citation type="submission" date="2019-12" db="EMBL/GenBank/DDBJ databases">
        <authorList>
            <person name="Alioto T."/>
            <person name="Alioto T."/>
            <person name="Gomez Garrido J."/>
        </authorList>
    </citation>
    <scope>NUCLEOTIDE SEQUENCE [LARGE SCALE GENOMIC DNA]</scope>
</reference>
<organism evidence="1 2">
    <name type="scientific">Olea europaea subsp. europaea</name>
    <dbReference type="NCBI Taxonomy" id="158383"/>
    <lineage>
        <taxon>Eukaryota</taxon>
        <taxon>Viridiplantae</taxon>
        <taxon>Streptophyta</taxon>
        <taxon>Embryophyta</taxon>
        <taxon>Tracheophyta</taxon>
        <taxon>Spermatophyta</taxon>
        <taxon>Magnoliopsida</taxon>
        <taxon>eudicotyledons</taxon>
        <taxon>Gunneridae</taxon>
        <taxon>Pentapetalae</taxon>
        <taxon>asterids</taxon>
        <taxon>lamiids</taxon>
        <taxon>Lamiales</taxon>
        <taxon>Oleaceae</taxon>
        <taxon>Oleeae</taxon>
        <taxon>Olea</taxon>
    </lineage>
</organism>
<proteinExistence type="predicted"/>
<dbReference type="Proteomes" id="UP000594638">
    <property type="component" value="Unassembled WGS sequence"/>
</dbReference>
<feature type="non-terminal residue" evidence="1">
    <location>
        <position position="1"/>
    </location>
</feature>
<sequence>EERERQKNLVYLDFIVEKARGSNYAVREEMNTLIEDPSCSVVFMGKAIIRLVQ</sequence>
<feature type="non-terminal residue" evidence="1">
    <location>
        <position position="53"/>
    </location>
</feature>
<comment type="caution">
    <text evidence="1">The sequence shown here is derived from an EMBL/GenBank/DDBJ whole genome shotgun (WGS) entry which is preliminary data.</text>
</comment>
<evidence type="ECO:0000313" key="1">
    <source>
        <dbReference type="EMBL" id="CAA2959228.1"/>
    </source>
</evidence>
<evidence type="ECO:0000313" key="2">
    <source>
        <dbReference type="Proteomes" id="UP000594638"/>
    </source>
</evidence>
<name>A0A8S0PXB5_OLEEU</name>
<accession>A0A8S0PXB5</accession>
<gene>
    <name evidence="1" type="ORF">OLEA9_A027583</name>
</gene>
<dbReference type="Gramene" id="OE9A027583T1">
    <property type="protein sequence ID" value="OE9A027583C1"/>
    <property type="gene ID" value="OE9A027583"/>
</dbReference>
<dbReference type="AlphaFoldDB" id="A0A8S0PXB5"/>
<protein>
    <submittedName>
        <fullName evidence="1">Uncharacterized protein</fullName>
    </submittedName>
</protein>
<keyword evidence="2" id="KW-1185">Reference proteome</keyword>